<sequence length="260" mass="28784">MYYGALANHLDIAQLAWYGHWLVIWTVVLFYLRREDRREGYPLVEPLGLVKLPSPDVQSGELPYPKTFTLYHGGTVQAPNPNRRYETRELKLAQTDGFEGAPLAPTGNPMVDGVGPASWAERSEVVDSTFEGKAKIVPLRAAPEFYIAEGDLDPRGLPVFGADGIEAGTVTDLWVDRSEYYFRYLEISVAGSARTALMPLGFASITKDGVKVQAILASQFANVPRLQSRDQITLREEDKVSAYYAGGLLYATPERAEPLL</sequence>
<reference evidence="6" key="2">
    <citation type="journal article" date="2025" name="Biochemistry">
        <title>The Thermal-Stable LH1-RC Complex of a Hot Spring Purple Bacterium Powers Photosynthesis with Extremely Low-Energy Near-Infrared Light.</title>
        <authorList>
            <person name="Kimura Y."/>
            <person name="Kanno R."/>
            <person name="Mori K."/>
            <person name="Matsuda Y."/>
            <person name="Seto R."/>
            <person name="Takenaka S."/>
            <person name="Mino H."/>
            <person name="Ohkubo T."/>
            <person name="Honda M."/>
            <person name="Sasaki Y.C."/>
            <person name="Kishikawa J.I."/>
            <person name="Mitsuoka K."/>
            <person name="Mio K."/>
            <person name="Hall M."/>
            <person name="Purba E.R."/>
            <person name="Mochizuki T."/>
            <person name="Mizoguchi A."/>
            <person name="Humbel B.M."/>
            <person name="Madigan M.T."/>
            <person name="Wang-Otomo Z.Y."/>
            <person name="Tani K."/>
        </authorList>
    </citation>
    <scope>STRUCTURE BY ELECTRON MICROSCOPY (2.20 ANGSTROMS)</scope>
    <scope>FORMYLATION AT MET-1</scope>
</reference>
<organism evidence="4 5">
    <name type="scientific">Blastochloris tepida</name>
    <dbReference type="NCBI Taxonomy" id="2233851"/>
    <lineage>
        <taxon>Bacteria</taxon>
        <taxon>Pseudomonadati</taxon>
        <taxon>Pseudomonadota</taxon>
        <taxon>Alphaproteobacteria</taxon>
        <taxon>Hyphomicrobiales</taxon>
        <taxon>Blastochloridaceae</taxon>
        <taxon>Blastochloris</taxon>
    </lineage>
</organism>
<dbReference type="Gene3D" id="4.10.540.10">
    <property type="entry name" value="Photosynthetic reaction centre, H subunit, N-terminal domain"/>
    <property type="match status" value="1"/>
</dbReference>
<dbReference type="EMDB" id="EMD-61095"/>
<feature type="transmembrane region" description="Helical" evidence="1">
    <location>
        <begin position="12"/>
        <end position="32"/>
    </location>
</feature>
<dbReference type="InterPro" id="IPR027275">
    <property type="entry name" value="PRC-brl_dom"/>
</dbReference>
<gene>
    <name evidence="4" type="ORF">BLTE_02120</name>
</gene>
<keyword evidence="5" id="KW-1185">Reference proteome</keyword>
<dbReference type="NCBIfam" id="TIGR01150">
    <property type="entry name" value="puhA"/>
    <property type="match status" value="1"/>
</dbReference>
<reference evidence="4 5" key="1">
    <citation type="submission" date="2018-08" db="EMBL/GenBank/DDBJ databases">
        <title>Complete genome sequencing of Blastochloris tepida GI.</title>
        <authorList>
            <person name="Tsukatani Y."/>
            <person name="Mori H."/>
        </authorList>
    </citation>
    <scope>NUCLEOTIDE SEQUENCE [LARGE SCALE GENOMIC DNA]</scope>
    <source>
        <strain evidence="4 5">GI</strain>
    </source>
</reference>
<dbReference type="GO" id="GO:0030077">
    <property type="term" value="C:plasma membrane light-harvesting complex"/>
    <property type="evidence" value="ECO:0007669"/>
    <property type="project" value="InterPro"/>
</dbReference>
<dbReference type="Gene3D" id="3.90.50.10">
    <property type="entry name" value="Photosynthetic Reaction Center, subunit H, domain 2"/>
    <property type="match status" value="1"/>
</dbReference>
<dbReference type="OrthoDB" id="8557487at2"/>
<dbReference type="InterPro" id="IPR037097">
    <property type="entry name" value="Photo_RC_H_N_sf"/>
</dbReference>
<dbReference type="Proteomes" id="UP000266934">
    <property type="component" value="Chromosome"/>
</dbReference>
<dbReference type="SUPFAM" id="SSF50346">
    <property type="entry name" value="PRC-barrel domain"/>
    <property type="match status" value="1"/>
</dbReference>
<keyword evidence="6" id="KW-0002">3D-structure</keyword>
<dbReference type="InterPro" id="IPR011033">
    <property type="entry name" value="PRC_barrel-like_sf"/>
</dbReference>
<feature type="modified residue" description="N-formylmethionine" evidence="6">
    <location>
        <position position="1"/>
    </location>
</feature>
<name>A0A348FW44_9HYPH</name>
<feature type="domain" description="PRC-barrel" evidence="3">
    <location>
        <begin position="153"/>
        <end position="214"/>
    </location>
</feature>
<evidence type="ECO:0007829" key="6">
    <source>
        <dbReference type="PDB" id="9J2F"/>
    </source>
</evidence>
<keyword evidence="1" id="KW-0812">Transmembrane</keyword>
<evidence type="ECO:0000259" key="2">
    <source>
        <dbReference type="Pfam" id="PF03967"/>
    </source>
</evidence>
<evidence type="ECO:0000313" key="5">
    <source>
        <dbReference type="Proteomes" id="UP000266934"/>
    </source>
</evidence>
<accession>A0A348FW44</accession>
<protein>
    <submittedName>
        <fullName evidence="4">Photosynthetic reaction center subunit H</fullName>
    </submittedName>
</protein>
<dbReference type="PDB" id="9J2F">
    <property type="method" value="EM"/>
    <property type="resolution" value="2.20 A"/>
    <property type="chains" value="H=1-260"/>
</dbReference>
<dbReference type="GO" id="GO:0019684">
    <property type="term" value="P:photosynthesis, light reaction"/>
    <property type="evidence" value="ECO:0007669"/>
    <property type="project" value="InterPro"/>
</dbReference>
<evidence type="ECO:0000313" key="4">
    <source>
        <dbReference type="EMBL" id="BBF91527.1"/>
    </source>
</evidence>
<dbReference type="EMBL" id="AP018907">
    <property type="protein sequence ID" value="BBF91527.1"/>
    <property type="molecule type" value="Genomic_DNA"/>
</dbReference>
<dbReference type="Pfam" id="PF05239">
    <property type="entry name" value="PRC"/>
    <property type="match status" value="1"/>
</dbReference>
<feature type="domain" description="Photosynthetic reaction centre H subunit N-terminal" evidence="2">
    <location>
        <begin position="5"/>
        <end position="140"/>
    </location>
</feature>
<dbReference type="InterPro" id="IPR014747">
    <property type="entry name" value="Bac_photo_RC_H_C"/>
</dbReference>
<dbReference type="InterPro" id="IPR005652">
    <property type="entry name" value="Photo_RC_H"/>
</dbReference>
<evidence type="ECO:0000259" key="3">
    <source>
        <dbReference type="Pfam" id="PF05239"/>
    </source>
</evidence>
<keyword evidence="1" id="KW-0472">Membrane</keyword>
<proteinExistence type="evidence at protein level"/>
<dbReference type="Pfam" id="PF03967">
    <property type="entry name" value="PRCH"/>
    <property type="match status" value="1"/>
</dbReference>
<dbReference type="AlphaFoldDB" id="A0A348FW44"/>
<keyword evidence="1" id="KW-1133">Transmembrane helix</keyword>
<dbReference type="SUPFAM" id="SSF81490">
    <property type="entry name" value="Photosystem II reaction centre subunit H, transmembrane region"/>
    <property type="match status" value="1"/>
</dbReference>
<evidence type="ECO:0000256" key="1">
    <source>
        <dbReference type="SAM" id="Phobius"/>
    </source>
</evidence>
<dbReference type="SMR" id="A0A348FW44"/>
<dbReference type="InterPro" id="IPR015810">
    <property type="entry name" value="Photo_RC_H_N"/>
</dbReference>
<dbReference type="KEGG" id="blag:BLTE_02120"/>